<dbReference type="Proteomes" id="UP001153292">
    <property type="component" value="Chromosome 1"/>
</dbReference>
<name>A0ABN8AQ66_CHISP</name>
<evidence type="ECO:0000313" key="4">
    <source>
        <dbReference type="EMBL" id="CAH0397618.1"/>
    </source>
</evidence>
<feature type="domain" description="Partial AB-hydrolase lipase" evidence="3">
    <location>
        <begin position="70"/>
        <end position="131"/>
    </location>
</feature>
<dbReference type="InterPro" id="IPR006693">
    <property type="entry name" value="AB_hydrolase_lipase"/>
</dbReference>
<evidence type="ECO:0000256" key="2">
    <source>
        <dbReference type="PIRNR" id="PIRNR000862"/>
    </source>
</evidence>
<dbReference type="PANTHER" id="PTHR11005">
    <property type="entry name" value="LYSOSOMAL ACID LIPASE-RELATED"/>
    <property type="match status" value="1"/>
</dbReference>
<keyword evidence="5" id="KW-1185">Reference proteome</keyword>
<comment type="similarity">
    <text evidence="1 2">Belongs to the AB hydrolase superfamily. Lipase family.</text>
</comment>
<dbReference type="EMBL" id="OU963894">
    <property type="protein sequence ID" value="CAH0397618.1"/>
    <property type="molecule type" value="Genomic_DNA"/>
</dbReference>
<reference evidence="4" key="1">
    <citation type="submission" date="2021-12" db="EMBL/GenBank/DDBJ databases">
        <authorList>
            <person name="King R."/>
        </authorList>
    </citation>
    <scope>NUCLEOTIDE SEQUENCE</scope>
</reference>
<dbReference type="Pfam" id="PF04083">
    <property type="entry name" value="Abhydro_lipase"/>
    <property type="match status" value="1"/>
</dbReference>
<proteinExistence type="inferred from homology"/>
<dbReference type="InterPro" id="IPR025483">
    <property type="entry name" value="Lipase_euk"/>
</dbReference>
<keyword evidence="2" id="KW-0378">Hydrolase</keyword>
<evidence type="ECO:0000259" key="3">
    <source>
        <dbReference type="Pfam" id="PF04083"/>
    </source>
</evidence>
<accession>A0ABN8AQ66</accession>
<keyword evidence="2" id="KW-0442">Lipid degradation</keyword>
<keyword evidence="2" id="KW-0443">Lipid metabolism</keyword>
<dbReference type="SUPFAM" id="SSF53474">
    <property type="entry name" value="alpha/beta-Hydrolases"/>
    <property type="match status" value="1"/>
</dbReference>
<evidence type="ECO:0000313" key="5">
    <source>
        <dbReference type="Proteomes" id="UP001153292"/>
    </source>
</evidence>
<evidence type="ECO:0000256" key="1">
    <source>
        <dbReference type="ARBA" id="ARBA00010701"/>
    </source>
</evidence>
<dbReference type="PIRSF" id="PIRSF000862">
    <property type="entry name" value="Steryl_ester_lip"/>
    <property type="match status" value="1"/>
</dbReference>
<organism evidence="4 5">
    <name type="scientific">Chilo suppressalis</name>
    <name type="common">Asiatic rice borer moth</name>
    <dbReference type="NCBI Taxonomy" id="168631"/>
    <lineage>
        <taxon>Eukaryota</taxon>
        <taxon>Metazoa</taxon>
        <taxon>Ecdysozoa</taxon>
        <taxon>Arthropoda</taxon>
        <taxon>Hexapoda</taxon>
        <taxon>Insecta</taxon>
        <taxon>Pterygota</taxon>
        <taxon>Neoptera</taxon>
        <taxon>Endopterygota</taxon>
        <taxon>Lepidoptera</taxon>
        <taxon>Glossata</taxon>
        <taxon>Ditrysia</taxon>
        <taxon>Pyraloidea</taxon>
        <taxon>Crambidae</taxon>
        <taxon>Crambinae</taxon>
        <taxon>Chilo</taxon>
    </lineage>
</organism>
<sequence length="436" mass="49635">MQHHAIFIGCHCDSLINISTIRPWRQIKIVFYVACHKQLLKMKSCSCIILLVSLLFTVSSQVLKKAYATVPQLVESAGYPVEKHYAHTSDGYILQVYRIPHGKGTNQMDGEKKAIVLFHGLIGGCDNFIIMGPRKSLAYYLADAGYDVWLANLRGNFYTSHRTLTRKDPAFWKYSFDEHGKYDAPAIIDKILEVTGLSRVLYIGHSMGFTTLLTMLAQRPEYNDKLIAGVGLAPAAYLNNIQRFVHFVTNNIKLHKILHELDVGAIKIPRKYLKALSKYCTSEKNLDHCLNFVYSIVGDDYGQHDLNMSNVMIMRIQPASTQQIMHYAKLAETGVLTSWEDGFEGRVKPYNLSNIRTPVSLWYGENDKLTATPEILRLARELNETGALHSVRPVPQWKKFNHLDFVYAKDVGKILNTPLVAHVKELFDQFDKRQVK</sequence>
<protein>
    <recommendedName>
        <fullName evidence="2">Lipase</fullName>
    </recommendedName>
</protein>
<gene>
    <name evidence="4" type="ORF">CHILSU_LOCUS692</name>
</gene>
<dbReference type="InterPro" id="IPR029058">
    <property type="entry name" value="AB_hydrolase_fold"/>
</dbReference>
<dbReference type="Gene3D" id="3.40.50.1820">
    <property type="entry name" value="alpha/beta hydrolase"/>
    <property type="match status" value="1"/>
</dbReference>